<evidence type="ECO:0000313" key="12">
    <source>
        <dbReference type="Proteomes" id="UP001549037"/>
    </source>
</evidence>
<evidence type="ECO:0000313" key="11">
    <source>
        <dbReference type="EMBL" id="MET3635229.1"/>
    </source>
</evidence>
<keyword evidence="11" id="KW-0449">Lipoprotein</keyword>
<dbReference type="SUPFAM" id="SSF143631">
    <property type="entry name" value="ApbE-like"/>
    <property type="match status" value="1"/>
</dbReference>
<comment type="caution">
    <text evidence="11">The sequence shown here is derived from an EMBL/GenBank/DDBJ whole genome shotgun (WGS) entry which is preliminary data.</text>
</comment>
<comment type="catalytic activity">
    <reaction evidence="10">
        <text>L-threonyl-[protein] + FAD = FMN-L-threonyl-[protein] + AMP + H(+)</text>
        <dbReference type="Rhea" id="RHEA:36847"/>
        <dbReference type="Rhea" id="RHEA-COMP:11060"/>
        <dbReference type="Rhea" id="RHEA-COMP:11061"/>
        <dbReference type="ChEBI" id="CHEBI:15378"/>
        <dbReference type="ChEBI" id="CHEBI:30013"/>
        <dbReference type="ChEBI" id="CHEBI:57692"/>
        <dbReference type="ChEBI" id="CHEBI:74257"/>
        <dbReference type="ChEBI" id="CHEBI:456215"/>
        <dbReference type="EC" id="2.7.1.180"/>
    </reaction>
</comment>
<name>A0ABV2JHJ5_9STRE</name>
<dbReference type="EC" id="2.7.1.180" evidence="2"/>
<keyword evidence="7" id="KW-0274">FAD</keyword>
<proteinExistence type="predicted"/>
<reference evidence="11 12" key="1">
    <citation type="submission" date="2024-06" db="EMBL/GenBank/DDBJ databases">
        <title>Genomic Encyclopedia of Type Strains, Phase IV (KMG-IV): sequencing the most valuable type-strain genomes for metagenomic binning, comparative biology and taxonomic classification.</title>
        <authorList>
            <person name="Goeker M."/>
        </authorList>
    </citation>
    <scope>NUCLEOTIDE SEQUENCE [LARGE SCALE GENOMIC DNA]</scope>
    <source>
        <strain evidence="11 12">DSM 28302</strain>
    </source>
</reference>
<dbReference type="PANTHER" id="PTHR30040">
    <property type="entry name" value="THIAMINE BIOSYNTHESIS LIPOPROTEIN APBE"/>
    <property type="match status" value="1"/>
</dbReference>
<evidence type="ECO:0000256" key="2">
    <source>
        <dbReference type="ARBA" id="ARBA00011955"/>
    </source>
</evidence>
<protein>
    <recommendedName>
        <fullName evidence="3">FAD:protein FMN transferase</fullName>
        <ecNumber evidence="2">2.7.1.180</ecNumber>
    </recommendedName>
    <alternativeName>
        <fullName evidence="9">Flavin transferase</fullName>
    </alternativeName>
</protein>
<dbReference type="Proteomes" id="UP001549037">
    <property type="component" value="Unassembled WGS sequence"/>
</dbReference>
<dbReference type="PANTHER" id="PTHR30040:SF2">
    <property type="entry name" value="FAD:PROTEIN FMN TRANSFERASE"/>
    <property type="match status" value="1"/>
</dbReference>
<accession>A0ABV2JHJ5</accession>
<evidence type="ECO:0000256" key="1">
    <source>
        <dbReference type="ARBA" id="ARBA00001946"/>
    </source>
</evidence>
<evidence type="ECO:0000256" key="10">
    <source>
        <dbReference type="ARBA" id="ARBA00048540"/>
    </source>
</evidence>
<organism evidence="11 12">
    <name type="scientific">Streptococcus porcorum</name>
    <dbReference type="NCBI Taxonomy" id="701526"/>
    <lineage>
        <taxon>Bacteria</taxon>
        <taxon>Bacillati</taxon>
        <taxon>Bacillota</taxon>
        <taxon>Bacilli</taxon>
        <taxon>Lactobacillales</taxon>
        <taxon>Streptococcaceae</taxon>
        <taxon>Streptococcus</taxon>
    </lineage>
</organism>
<keyword evidence="4" id="KW-0285">Flavoprotein</keyword>
<dbReference type="RefSeq" id="WP_354369914.1">
    <property type="nucleotide sequence ID" value="NZ_JBEPLN010000062.1"/>
</dbReference>
<keyword evidence="6" id="KW-0479">Metal-binding</keyword>
<evidence type="ECO:0000256" key="5">
    <source>
        <dbReference type="ARBA" id="ARBA00022679"/>
    </source>
</evidence>
<evidence type="ECO:0000256" key="4">
    <source>
        <dbReference type="ARBA" id="ARBA00022630"/>
    </source>
</evidence>
<dbReference type="InterPro" id="IPR003374">
    <property type="entry name" value="ApbE-like_sf"/>
</dbReference>
<keyword evidence="5" id="KW-0808">Transferase</keyword>
<gene>
    <name evidence="11" type="ORF">ABID28_001894</name>
</gene>
<dbReference type="EMBL" id="JBEPLN010000062">
    <property type="protein sequence ID" value="MET3635229.1"/>
    <property type="molecule type" value="Genomic_DNA"/>
</dbReference>
<dbReference type="Gene3D" id="3.10.520.10">
    <property type="entry name" value="ApbE-like domains"/>
    <property type="match status" value="2"/>
</dbReference>
<evidence type="ECO:0000256" key="8">
    <source>
        <dbReference type="ARBA" id="ARBA00022842"/>
    </source>
</evidence>
<evidence type="ECO:0000256" key="3">
    <source>
        <dbReference type="ARBA" id="ARBA00016337"/>
    </source>
</evidence>
<keyword evidence="12" id="KW-1185">Reference proteome</keyword>
<dbReference type="InterPro" id="IPR024932">
    <property type="entry name" value="ApbE"/>
</dbReference>
<dbReference type="Pfam" id="PF02424">
    <property type="entry name" value="ApbE"/>
    <property type="match status" value="2"/>
</dbReference>
<evidence type="ECO:0000256" key="7">
    <source>
        <dbReference type="ARBA" id="ARBA00022827"/>
    </source>
</evidence>
<sequence length="241" mass="27087">MTLPFTISLVTRDKVSSKDLLERVSQDILSALGEIEQKFSAFRATSLVSRFQKGDETVMLDPEFQEIFARVTIAKKETRGAFDPYFQGVYNPTGLVKGWAVEKVFQQYLKPLLQLSEIEAVCLNGGGDMQFETRDNSSFIWKIGIENPDHLQEMIARFQMKTGALATSGYSKRGRHILSQSTIKQVTILDASLAQADIWATAALVLSESDFCQMIADKKLSGLYVTDTKKQFFQYGELKNV</sequence>
<keyword evidence="8" id="KW-0460">Magnesium</keyword>
<evidence type="ECO:0000256" key="6">
    <source>
        <dbReference type="ARBA" id="ARBA00022723"/>
    </source>
</evidence>
<evidence type="ECO:0000256" key="9">
    <source>
        <dbReference type="ARBA" id="ARBA00031306"/>
    </source>
</evidence>
<comment type="cofactor">
    <cofactor evidence="1">
        <name>Mg(2+)</name>
        <dbReference type="ChEBI" id="CHEBI:18420"/>
    </cofactor>
</comment>